<proteinExistence type="predicted"/>
<accession>A0A418KHC8</accession>
<keyword evidence="1" id="KW-0472">Membrane</keyword>
<comment type="caution">
    <text evidence="2">The sequence shown here is derived from an EMBL/GenBank/DDBJ whole genome shotgun (WGS) entry which is preliminary data.</text>
</comment>
<protein>
    <submittedName>
        <fullName evidence="2">Uncharacterized protein</fullName>
    </submittedName>
</protein>
<reference evidence="2 3" key="1">
    <citation type="submission" date="2018-09" db="EMBL/GenBank/DDBJ databases">
        <title>Isolation, diversity and antifungal activity of actinobacteria from wheat.</title>
        <authorList>
            <person name="Han C."/>
        </authorList>
    </citation>
    <scope>NUCLEOTIDE SEQUENCE [LARGE SCALE GENOMIC DNA]</scope>
    <source>
        <strain evidence="2 3">NEAU-YY265</strain>
    </source>
</reference>
<organism evidence="2 3">
    <name type="scientific">Jiangella rhizosphaerae</name>
    <dbReference type="NCBI Taxonomy" id="2293569"/>
    <lineage>
        <taxon>Bacteria</taxon>
        <taxon>Bacillati</taxon>
        <taxon>Actinomycetota</taxon>
        <taxon>Actinomycetes</taxon>
        <taxon>Jiangellales</taxon>
        <taxon>Jiangellaceae</taxon>
        <taxon>Jiangella</taxon>
    </lineage>
</organism>
<dbReference type="OrthoDB" id="5194705at2"/>
<name>A0A418KHC8_9ACTN</name>
<sequence>MSDHDLETALRATLHDRAAAAPGGDDLADSVVRVGTARRRRRRLAGAVAVLAIGALAGLAGRGLVPVAGDAEPQPADTPPATELITCNPGWPAFDPAVLTERPLLDPNSDLGVAVRTTARPPIAARLIERWTLVDQVGSLAYLLIWLKDTPEAHNMAEGGLSTAIYSREADGTWTFYSGGGGCEPQRFFADGLNPVDWRLPGEQPPPEATSVTILASEIGCSSGQPADDRLAEPIVEYHEDAVDITLRVAPPEGEFFTCVGNPETTVTVQLDEPLGDRELRDGLWYPPRPATP</sequence>
<dbReference type="Proteomes" id="UP000284057">
    <property type="component" value="Unassembled WGS sequence"/>
</dbReference>
<keyword evidence="1" id="KW-1133">Transmembrane helix</keyword>
<dbReference type="RefSeq" id="WP_119662996.1">
    <property type="nucleotide sequence ID" value="NZ_QUAL01000418.1"/>
</dbReference>
<evidence type="ECO:0000313" key="3">
    <source>
        <dbReference type="Proteomes" id="UP000284057"/>
    </source>
</evidence>
<keyword evidence="3" id="KW-1185">Reference proteome</keyword>
<gene>
    <name evidence="2" type="ORF">DY240_28275</name>
</gene>
<dbReference type="AlphaFoldDB" id="A0A418KHC8"/>
<keyword evidence="1" id="KW-0812">Transmembrane</keyword>
<feature type="transmembrane region" description="Helical" evidence="1">
    <location>
        <begin position="44"/>
        <end position="65"/>
    </location>
</feature>
<evidence type="ECO:0000256" key="1">
    <source>
        <dbReference type="SAM" id="Phobius"/>
    </source>
</evidence>
<dbReference type="EMBL" id="QUAL01000418">
    <property type="protein sequence ID" value="RIQ11657.1"/>
    <property type="molecule type" value="Genomic_DNA"/>
</dbReference>
<evidence type="ECO:0000313" key="2">
    <source>
        <dbReference type="EMBL" id="RIQ11657.1"/>
    </source>
</evidence>